<sequence>MNLIKLLTVESQENSNIFKLIDKFFMILPEKNWIKEYVFWELKLLKLVGYDLELKNMVNQEIINNEKKYFVKNSTEKKI</sequence>
<dbReference type="InterPro" id="IPR042242">
    <property type="entry name" value="RecO_C"/>
</dbReference>
<dbReference type="GO" id="GO:0006281">
    <property type="term" value="P:DNA repair"/>
    <property type="evidence" value="ECO:0007669"/>
    <property type="project" value="InterPro"/>
</dbReference>
<dbReference type="AlphaFoldDB" id="A0A382UWT8"/>
<name>A0A382UWT8_9ZZZZ</name>
<reference evidence="1" key="1">
    <citation type="submission" date="2018-05" db="EMBL/GenBank/DDBJ databases">
        <authorList>
            <person name="Lanie J.A."/>
            <person name="Ng W.-L."/>
            <person name="Kazmierczak K.M."/>
            <person name="Andrzejewski T.M."/>
            <person name="Davidsen T.M."/>
            <person name="Wayne K.J."/>
            <person name="Tettelin H."/>
            <person name="Glass J.I."/>
            <person name="Rusch D."/>
            <person name="Podicherti R."/>
            <person name="Tsui H.-C.T."/>
            <person name="Winkler M.E."/>
        </authorList>
    </citation>
    <scope>NUCLEOTIDE SEQUENCE</scope>
</reference>
<dbReference type="EMBL" id="UINC01147057">
    <property type="protein sequence ID" value="SVD38158.1"/>
    <property type="molecule type" value="Genomic_DNA"/>
</dbReference>
<dbReference type="GO" id="GO:0006310">
    <property type="term" value="P:DNA recombination"/>
    <property type="evidence" value="ECO:0007669"/>
    <property type="project" value="InterPro"/>
</dbReference>
<protein>
    <submittedName>
        <fullName evidence="1">Uncharacterized protein</fullName>
    </submittedName>
</protein>
<organism evidence="1">
    <name type="scientific">marine metagenome</name>
    <dbReference type="NCBI Taxonomy" id="408172"/>
    <lineage>
        <taxon>unclassified sequences</taxon>
        <taxon>metagenomes</taxon>
        <taxon>ecological metagenomes</taxon>
    </lineage>
</organism>
<dbReference type="Pfam" id="PF02565">
    <property type="entry name" value="RecO_C"/>
    <property type="match status" value="1"/>
</dbReference>
<gene>
    <name evidence="1" type="ORF">METZ01_LOCUS391012</name>
</gene>
<dbReference type="Gene3D" id="1.20.1440.120">
    <property type="entry name" value="Recombination protein O, C-terminal domain"/>
    <property type="match status" value="1"/>
</dbReference>
<evidence type="ECO:0000313" key="1">
    <source>
        <dbReference type="EMBL" id="SVD38158.1"/>
    </source>
</evidence>
<proteinExistence type="predicted"/>
<accession>A0A382UWT8</accession>
<feature type="non-terminal residue" evidence="1">
    <location>
        <position position="79"/>
    </location>
</feature>
<dbReference type="InterPro" id="IPR003717">
    <property type="entry name" value="RecO"/>
</dbReference>